<dbReference type="InterPro" id="IPR053179">
    <property type="entry name" value="LINE-1_ORF2_RT/EN"/>
</dbReference>
<evidence type="ECO:0000313" key="1">
    <source>
        <dbReference type="EMBL" id="EFE49267.1"/>
    </source>
</evidence>
<reference evidence="1 2" key="1">
    <citation type="submission" date="2010-02" db="EMBL/GenBank/DDBJ databases">
        <authorList>
            <person name="Weinstock G."/>
            <person name="Sodergren E."/>
            <person name="Clifton S."/>
            <person name="Fulton L."/>
            <person name="Fulton B."/>
            <person name="Courtney L."/>
            <person name="Fronick C."/>
            <person name="Harrison M."/>
            <person name="Strong C."/>
            <person name="Farmer C."/>
            <person name="Delahaunty K."/>
            <person name="Markovic C."/>
            <person name="Hall O."/>
            <person name="Minx P."/>
            <person name="Tomlinson C."/>
            <person name="Mitreva M."/>
            <person name="Nelson J."/>
            <person name="Hou S."/>
            <person name="Wollam A."/>
            <person name="Pepin K.H."/>
            <person name="Johnson M."/>
            <person name="Bhonagiri V."/>
            <person name="Zhang X."/>
            <person name="Suruliraj S."/>
            <person name="Warren W."/>
            <person name="Chinwalla A."/>
            <person name="Mardis E.R."/>
            <person name="Wilson R.K."/>
        </authorList>
    </citation>
    <scope>NUCLEOTIDE SEQUENCE [LARGE SCALE GENOMIC DNA]</scope>
    <source>
        <strain evidence="1 2">ATCC 29315</strain>
    </source>
</reference>
<dbReference type="Proteomes" id="UP000005536">
    <property type="component" value="Unassembled WGS sequence"/>
</dbReference>
<dbReference type="PANTHER" id="PTHR25952:SF255">
    <property type="entry name" value="LINE-1 RETROTRANSPOSABLE ELEMENT ORF2 PROTEIN"/>
    <property type="match status" value="1"/>
</dbReference>
<comment type="caution">
    <text evidence="1">The sequence shown here is derived from an EMBL/GenBank/DDBJ whole genome shotgun (WGS) entry which is preliminary data.</text>
</comment>
<sequence>IPIKIPEIFFTDLEKTIIEFVWNHKRPRISKTILHKKNGVGGISLPDPKIYYKAVIIKTAWYWHKNRHVDQWNRIETS</sequence>
<gene>
    <name evidence="1" type="ORF">NEIELOOT_01963</name>
</gene>
<dbReference type="EMBL" id="ADBF01000212">
    <property type="protein sequence ID" value="EFE49267.1"/>
    <property type="molecule type" value="Genomic_DNA"/>
</dbReference>
<organism evidence="1 2">
    <name type="scientific">Neisseria elongata subsp. glycolytica ATCC 29315</name>
    <dbReference type="NCBI Taxonomy" id="546263"/>
    <lineage>
        <taxon>Bacteria</taxon>
        <taxon>Pseudomonadati</taxon>
        <taxon>Pseudomonadota</taxon>
        <taxon>Betaproteobacteria</taxon>
        <taxon>Neisseriales</taxon>
        <taxon>Neisseriaceae</taxon>
        <taxon>Neisseria</taxon>
    </lineage>
</organism>
<dbReference type="AlphaFoldDB" id="D4DSB9"/>
<accession>D4DSB9</accession>
<protein>
    <submittedName>
        <fullName evidence="1">Uncharacterized protein</fullName>
    </submittedName>
</protein>
<name>D4DSB9_NEIEG</name>
<evidence type="ECO:0000313" key="2">
    <source>
        <dbReference type="Proteomes" id="UP000005536"/>
    </source>
</evidence>
<dbReference type="PANTHER" id="PTHR25952">
    <property type="entry name" value="ENDO/EXONUCLEASE/PHOSPHATASE DOMAIN-CONTAINING PROTEIN"/>
    <property type="match status" value="1"/>
</dbReference>
<proteinExistence type="predicted"/>
<feature type="non-terminal residue" evidence="1">
    <location>
        <position position="1"/>
    </location>
</feature>